<feature type="active site" evidence="2">
    <location>
        <position position="148"/>
    </location>
</feature>
<dbReference type="EC" id="3.5.1.88" evidence="2"/>
<comment type="catalytic activity">
    <reaction evidence="2">
        <text>N-terminal N-formyl-L-methionyl-[peptide] + H2O = N-terminal L-methionyl-[peptide] + formate</text>
        <dbReference type="Rhea" id="RHEA:24420"/>
        <dbReference type="Rhea" id="RHEA-COMP:10639"/>
        <dbReference type="Rhea" id="RHEA-COMP:10640"/>
        <dbReference type="ChEBI" id="CHEBI:15377"/>
        <dbReference type="ChEBI" id="CHEBI:15740"/>
        <dbReference type="ChEBI" id="CHEBI:49298"/>
        <dbReference type="ChEBI" id="CHEBI:64731"/>
        <dbReference type="EC" id="3.5.1.88"/>
    </reaction>
</comment>
<organism evidence="3 4">
    <name type="scientific">Sinobacterium norvegicum</name>
    <dbReference type="NCBI Taxonomy" id="1641715"/>
    <lineage>
        <taxon>Bacteria</taxon>
        <taxon>Pseudomonadati</taxon>
        <taxon>Pseudomonadota</taxon>
        <taxon>Gammaproteobacteria</taxon>
        <taxon>Cellvibrionales</taxon>
        <taxon>Spongiibacteraceae</taxon>
        <taxon>Sinobacterium</taxon>
    </lineage>
</organism>
<keyword evidence="2 3" id="KW-0378">Hydrolase</keyword>
<keyword evidence="2" id="KW-0648">Protein biosynthesis</keyword>
<dbReference type="EMBL" id="CAKLPX010000002">
    <property type="protein sequence ID" value="CAH0992030.1"/>
    <property type="molecule type" value="Genomic_DNA"/>
</dbReference>
<dbReference type="NCBIfam" id="TIGR00079">
    <property type="entry name" value="pept_deformyl"/>
    <property type="match status" value="1"/>
</dbReference>
<dbReference type="CDD" id="cd00487">
    <property type="entry name" value="Pep_deformylase"/>
    <property type="match status" value="1"/>
</dbReference>
<reference evidence="3" key="1">
    <citation type="submission" date="2021-12" db="EMBL/GenBank/DDBJ databases">
        <authorList>
            <person name="Rodrigo-Torres L."/>
            <person name="Arahal R. D."/>
            <person name="Lucena T."/>
        </authorList>
    </citation>
    <scope>NUCLEOTIDE SEQUENCE</scope>
    <source>
        <strain evidence="3">CECT 8267</strain>
    </source>
</reference>
<comment type="similarity">
    <text evidence="1 2">Belongs to the polypeptide deformylase family.</text>
</comment>
<dbReference type="PANTHER" id="PTHR10458:SF22">
    <property type="entry name" value="PEPTIDE DEFORMYLASE"/>
    <property type="match status" value="1"/>
</dbReference>
<dbReference type="PANTHER" id="PTHR10458">
    <property type="entry name" value="PEPTIDE DEFORMYLASE"/>
    <property type="match status" value="1"/>
</dbReference>
<comment type="caution">
    <text evidence="3">The sequence shown here is derived from an EMBL/GenBank/DDBJ whole genome shotgun (WGS) entry which is preliminary data.</text>
</comment>
<dbReference type="PIRSF" id="PIRSF004749">
    <property type="entry name" value="Pep_def"/>
    <property type="match status" value="1"/>
</dbReference>
<dbReference type="SUPFAM" id="SSF56420">
    <property type="entry name" value="Peptide deformylase"/>
    <property type="match status" value="1"/>
</dbReference>
<dbReference type="PRINTS" id="PR01576">
    <property type="entry name" value="PDEFORMYLASE"/>
</dbReference>
<name>A0ABM9AGB0_9GAMM</name>
<dbReference type="GO" id="GO:0042586">
    <property type="term" value="F:peptide deformylase activity"/>
    <property type="evidence" value="ECO:0007669"/>
    <property type="project" value="UniProtKB-EC"/>
</dbReference>
<evidence type="ECO:0000313" key="4">
    <source>
        <dbReference type="Proteomes" id="UP000838100"/>
    </source>
</evidence>
<dbReference type="Gene3D" id="3.90.45.10">
    <property type="entry name" value="Peptide deformylase"/>
    <property type="match status" value="1"/>
</dbReference>
<protein>
    <recommendedName>
        <fullName evidence="2">Peptide deformylase</fullName>
        <shortName evidence="2">PDF</shortName>
        <ecNumber evidence="2">3.5.1.88</ecNumber>
    </recommendedName>
    <alternativeName>
        <fullName evidence="2">Polypeptide deformylase</fullName>
    </alternativeName>
</protein>
<dbReference type="RefSeq" id="WP_237444727.1">
    <property type="nucleotide sequence ID" value="NZ_CAKLPX010000002.1"/>
</dbReference>
<dbReference type="Proteomes" id="UP000838100">
    <property type="component" value="Unassembled WGS sequence"/>
</dbReference>
<accession>A0ABM9AGB0</accession>
<evidence type="ECO:0000256" key="2">
    <source>
        <dbReference type="HAMAP-Rule" id="MF_00163"/>
    </source>
</evidence>
<dbReference type="NCBIfam" id="NF001159">
    <property type="entry name" value="PRK00150.1-3"/>
    <property type="match status" value="1"/>
</dbReference>
<dbReference type="InterPro" id="IPR023635">
    <property type="entry name" value="Peptide_deformylase"/>
</dbReference>
<keyword evidence="4" id="KW-1185">Reference proteome</keyword>
<feature type="binding site" evidence="2">
    <location>
        <position position="105"/>
    </location>
    <ligand>
        <name>Fe cation</name>
        <dbReference type="ChEBI" id="CHEBI:24875"/>
    </ligand>
</feature>
<feature type="binding site" evidence="2">
    <location>
        <position position="151"/>
    </location>
    <ligand>
        <name>Fe cation</name>
        <dbReference type="ChEBI" id="CHEBI:24875"/>
    </ligand>
</feature>
<evidence type="ECO:0000256" key="1">
    <source>
        <dbReference type="ARBA" id="ARBA00010759"/>
    </source>
</evidence>
<dbReference type="InterPro" id="IPR036821">
    <property type="entry name" value="Peptide_deformylase_sf"/>
</dbReference>
<keyword evidence="2" id="KW-0408">Iron</keyword>
<gene>
    <name evidence="3" type="primary">def_1</name>
    <name evidence="2" type="synonym">def</name>
    <name evidence="3" type="ORF">SIN8267_02145</name>
</gene>
<comment type="cofactor">
    <cofactor evidence="2">
        <name>Fe(2+)</name>
        <dbReference type="ChEBI" id="CHEBI:29033"/>
    </cofactor>
    <text evidence="2">Binds 1 Fe(2+) ion.</text>
</comment>
<dbReference type="HAMAP" id="MF_00163">
    <property type="entry name" value="Pep_deformylase"/>
    <property type="match status" value="1"/>
</dbReference>
<keyword evidence="2" id="KW-0479">Metal-binding</keyword>
<sequence length="179" mass="20143">MAAVPSQAQNIAQLGEPVLRTIAEAVDDIGSQACQALIKQMLTRAEETGAMGLAAPQIFIAKRVIVISSKPNSRYPTAPLMTPMVMINPTIDEWSSDKNWDWEGCLSIPGIRAQVERSSEIDVSFYDVEGERQQQRYQGFVARIIQHEIDHLDGTVFIDRTDSRNIVTEQQWRQRLTDN</sequence>
<proteinExistence type="inferred from homology"/>
<evidence type="ECO:0000313" key="3">
    <source>
        <dbReference type="EMBL" id="CAH0992030.1"/>
    </source>
</evidence>
<comment type="function">
    <text evidence="2">Removes the formyl group from the N-terminal Met of newly synthesized proteins. Requires at least a dipeptide for an efficient rate of reaction. N-terminal L-methionine is a prerequisite for activity but the enzyme has broad specificity at other positions.</text>
</comment>
<dbReference type="Pfam" id="PF01327">
    <property type="entry name" value="Pep_deformylase"/>
    <property type="match status" value="1"/>
</dbReference>
<feature type="binding site" evidence="2">
    <location>
        <position position="147"/>
    </location>
    <ligand>
        <name>Fe cation</name>
        <dbReference type="ChEBI" id="CHEBI:24875"/>
    </ligand>
</feature>